<sequence length="156" mass="18207">MTMNLEQRIQQLEHLEAIRQLKHRYLNSCDLKDIEAVRQCFAEGEILIDYGVIGTFSHRDSFIRVFEQMACHAHVIDLHHGTNPEIEVNGDQASGRWALYFFTIDGRTGASQQLGGFYQDRYRLIEGQWFIVETKFLPHSVKHMPAPVEQQQELFE</sequence>
<dbReference type="Proteomes" id="UP000071065">
    <property type="component" value="Chromosome"/>
</dbReference>
<accession>A0A142B9S1</accession>
<dbReference type="CDD" id="cd00531">
    <property type="entry name" value="NTF2_like"/>
    <property type="match status" value="1"/>
</dbReference>
<dbReference type="RefSeq" id="WP_236631994.1">
    <property type="nucleotide sequence ID" value="NZ_CP013251.1"/>
</dbReference>
<proteinExistence type="predicted"/>
<feature type="domain" description="SnoaL-like" evidence="1">
    <location>
        <begin position="10"/>
        <end position="134"/>
    </location>
</feature>
<dbReference type="Gene3D" id="3.10.450.50">
    <property type="match status" value="1"/>
</dbReference>
<reference evidence="2 3" key="1">
    <citation type="journal article" date="2016" name="Front. Microbiol.">
        <title>Genomic Insight into the Host-Endosymbiont Relationship of Endozoicomonas montiporae CL-33(T) with its Coral Host.</title>
        <authorList>
            <person name="Ding J.-Y."/>
            <person name="Shiu J.-H."/>
            <person name="Chen W.-M."/>
            <person name="Chiang Y.-R."/>
            <person name="Tang S.-L."/>
        </authorList>
    </citation>
    <scope>NUCLEOTIDE SEQUENCE [LARGE SCALE GENOMIC DNA]</scope>
    <source>
        <strain evidence="2 3">CL-33</strain>
    </source>
</reference>
<dbReference type="InterPro" id="IPR032710">
    <property type="entry name" value="NTF2-like_dom_sf"/>
</dbReference>
<dbReference type="STRING" id="570277.EZMO1_1306"/>
<dbReference type="PATRIC" id="fig|570277.3.peg.1429"/>
<dbReference type="Pfam" id="PF13577">
    <property type="entry name" value="SnoaL_4"/>
    <property type="match status" value="1"/>
</dbReference>
<dbReference type="EMBL" id="CP013251">
    <property type="protein sequence ID" value="AMO55497.1"/>
    <property type="molecule type" value="Genomic_DNA"/>
</dbReference>
<dbReference type="SUPFAM" id="SSF54427">
    <property type="entry name" value="NTF2-like"/>
    <property type="match status" value="1"/>
</dbReference>
<evidence type="ECO:0000313" key="3">
    <source>
        <dbReference type="Proteomes" id="UP000071065"/>
    </source>
</evidence>
<gene>
    <name evidence="2" type="ORF">EZMO1_1306</name>
</gene>
<name>A0A142B9S1_9GAMM</name>
<protein>
    <recommendedName>
        <fullName evidence="1">SnoaL-like domain-containing protein</fullName>
    </recommendedName>
</protein>
<dbReference type="KEGG" id="emp:EZMO1_1306"/>
<dbReference type="InterPro" id="IPR037401">
    <property type="entry name" value="SnoaL-like"/>
</dbReference>
<evidence type="ECO:0000259" key="1">
    <source>
        <dbReference type="Pfam" id="PF13577"/>
    </source>
</evidence>
<organism evidence="2 3">
    <name type="scientific">Endozoicomonas montiporae CL-33</name>
    <dbReference type="NCBI Taxonomy" id="570277"/>
    <lineage>
        <taxon>Bacteria</taxon>
        <taxon>Pseudomonadati</taxon>
        <taxon>Pseudomonadota</taxon>
        <taxon>Gammaproteobacteria</taxon>
        <taxon>Oceanospirillales</taxon>
        <taxon>Endozoicomonadaceae</taxon>
        <taxon>Endozoicomonas</taxon>
    </lineage>
</organism>
<dbReference type="AlphaFoldDB" id="A0A142B9S1"/>
<evidence type="ECO:0000313" key="2">
    <source>
        <dbReference type="EMBL" id="AMO55497.1"/>
    </source>
</evidence>